<keyword evidence="3" id="KW-0238">DNA-binding</keyword>
<evidence type="ECO:0000256" key="4">
    <source>
        <dbReference type="ARBA" id="ARBA00023172"/>
    </source>
</evidence>
<evidence type="ECO:0000256" key="5">
    <source>
        <dbReference type="PIRSR" id="PIRSR606118-50"/>
    </source>
</evidence>
<dbReference type="InterPro" id="IPR006118">
    <property type="entry name" value="Recombinase_CS"/>
</dbReference>
<sequence length="193" mass="21853">MANKIFGYARVSTVNQSLETQIQALESYGVDQIFQEKETGARADRDELQRVLDMLREGDTLVVYKLDRLGRTFKNLIALVEELEEKGVKLISIKENIDPSTPIGKAMMNMIFIVAEMEREVIKERTQSGIETARKRGVKGGRKPVDQSKVNKALKMYDAESFSIAEITKATGVSQGTLYNYIRKRKKENTKGE</sequence>
<dbReference type="SUPFAM" id="SSF53041">
    <property type="entry name" value="Resolvase-like"/>
    <property type="match status" value="1"/>
</dbReference>
<evidence type="ECO:0000313" key="9">
    <source>
        <dbReference type="Proteomes" id="UP000018895"/>
    </source>
</evidence>
<accession>W4QLT0</accession>
<comment type="similarity">
    <text evidence="1">Belongs to the site-specific recombinase resolvase family.</text>
</comment>
<feature type="domain" description="Resolvase/invertase-type recombinase catalytic" evidence="7">
    <location>
        <begin position="4"/>
        <end position="137"/>
    </location>
</feature>
<dbReference type="CDD" id="cd03768">
    <property type="entry name" value="SR_ResInv"/>
    <property type="match status" value="1"/>
</dbReference>
<dbReference type="InterPro" id="IPR050639">
    <property type="entry name" value="SSR_resolvase"/>
</dbReference>
<dbReference type="GO" id="GO:0000150">
    <property type="term" value="F:DNA strand exchange activity"/>
    <property type="evidence" value="ECO:0007669"/>
    <property type="project" value="InterPro"/>
</dbReference>
<dbReference type="RefSeq" id="WP_035347435.1">
    <property type="nucleotide sequence ID" value="NZ_BAUU01000058.1"/>
</dbReference>
<name>W4QLT0_9BACI</name>
<dbReference type="PROSITE" id="PS00398">
    <property type="entry name" value="RECOMBINASES_2"/>
    <property type="match status" value="1"/>
</dbReference>
<dbReference type="GO" id="GO:0015074">
    <property type="term" value="P:DNA integration"/>
    <property type="evidence" value="ECO:0007669"/>
    <property type="project" value="UniProtKB-KW"/>
</dbReference>
<gene>
    <name evidence="8" type="ORF">JCM9152_4444</name>
</gene>
<evidence type="ECO:0000256" key="6">
    <source>
        <dbReference type="PROSITE-ProRule" id="PRU10137"/>
    </source>
</evidence>
<dbReference type="AlphaFoldDB" id="W4QLT0"/>
<evidence type="ECO:0000256" key="1">
    <source>
        <dbReference type="ARBA" id="ARBA00009913"/>
    </source>
</evidence>
<dbReference type="SMART" id="SM00857">
    <property type="entry name" value="Resolvase"/>
    <property type="match status" value="1"/>
</dbReference>
<keyword evidence="2" id="KW-0229">DNA integration</keyword>
<dbReference type="PANTHER" id="PTHR30461">
    <property type="entry name" value="DNA-INVERTASE FROM LAMBDOID PROPHAGE"/>
    <property type="match status" value="1"/>
</dbReference>
<dbReference type="InterPro" id="IPR036162">
    <property type="entry name" value="Resolvase-like_N_sf"/>
</dbReference>
<dbReference type="OrthoDB" id="9797501at2"/>
<proteinExistence type="inferred from homology"/>
<evidence type="ECO:0000256" key="2">
    <source>
        <dbReference type="ARBA" id="ARBA00022908"/>
    </source>
</evidence>
<protein>
    <submittedName>
        <fullName evidence="8">Resolvase</fullName>
    </submittedName>
</protein>
<dbReference type="Proteomes" id="UP000018895">
    <property type="component" value="Unassembled WGS sequence"/>
</dbReference>
<dbReference type="EMBL" id="BAUU01000058">
    <property type="protein sequence ID" value="GAE32857.1"/>
    <property type="molecule type" value="Genomic_DNA"/>
</dbReference>
<dbReference type="Gene3D" id="3.40.50.1390">
    <property type="entry name" value="Resolvase, N-terminal catalytic domain"/>
    <property type="match status" value="1"/>
</dbReference>
<keyword evidence="4" id="KW-0233">DNA recombination</keyword>
<dbReference type="FunFam" id="3.40.50.1390:FF:000001">
    <property type="entry name" value="DNA recombinase"/>
    <property type="match status" value="1"/>
</dbReference>
<dbReference type="PROSITE" id="PS51736">
    <property type="entry name" value="RECOMBINASES_3"/>
    <property type="match status" value="1"/>
</dbReference>
<dbReference type="PROSITE" id="PS00397">
    <property type="entry name" value="RECOMBINASES_1"/>
    <property type="match status" value="1"/>
</dbReference>
<dbReference type="GO" id="GO:0003677">
    <property type="term" value="F:DNA binding"/>
    <property type="evidence" value="ECO:0007669"/>
    <property type="project" value="UniProtKB-KW"/>
</dbReference>
<dbReference type="STRING" id="1236971.JCM9152_4444"/>
<comment type="caution">
    <text evidence="8">The sequence shown here is derived from an EMBL/GenBank/DDBJ whole genome shotgun (WGS) entry which is preliminary data.</text>
</comment>
<evidence type="ECO:0000259" key="7">
    <source>
        <dbReference type="PROSITE" id="PS51736"/>
    </source>
</evidence>
<feature type="active site" description="O-(5'-phospho-DNA)-serine intermediate" evidence="5 6">
    <location>
        <position position="12"/>
    </location>
</feature>
<dbReference type="Gene3D" id="1.10.10.60">
    <property type="entry name" value="Homeodomain-like"/>
    <property type="match status" value="1"/>
</dbReference>
<keyword evidence="9" id="KW-1185">Reference proteome</keyword>
<organism evidence="8 9">
    <name type="scientific">Halalkalibacter hemicellulosilyticusJCM 9152</name>
    <dbReference type="NCBI Taxonomy" id="1236971"/>
    <lineage>
        <taxon>Bacteria</taxon>
        <taxon>Bacillati</taxon>
        <taxon>Bacillota</taxon>
        <taxon>Bacilli</taxon>
        <taxon>Bacillales</taxon>
        <taxon>Bacillaceae</taxon>
        <taxon>Halalkalibacter</taxon>
    </lineage>
</organism>
<evidence type="ECO:0000256" key="3">
    <source>
        <dbReference type="ARBA" id="ARBA00023125"/>
    </source>
</evidence>
<dbReference type="InterPro" id="IPR006119">
    <property type="entry name" value="Resolv_N"/>
</dbReference>
<reference evidence="8" key="1">
    <citation type="journal article" date="2014" name="Genome Announc.">
        <title>Draft Genome Sequences of Three Alkaliphilic Bacillus Strains, Bacillus wakoensis JCM 9140T, Bacillus akibai JCM 9157T, and Bacillus hemicellulosilyticus JCM 9152T.</title>
        <authorList>
            <person name="Yuki M."/>
            <person name="Oshima K."/>
            <person name="Suda W."/>
            <person name="Oshida Y."/>
            <person name="Kitamura K."/>
            <person name="Iida T."/>
            <person name="Hattori M."/>
            <person name="Ohkuma M."/>
        </authorList>
    </citation>
    <scope>NUCLEOTIDE SEQUENCE [LARGE SCALE GENOMIC DNA]</scope>
    <source>
        <strain evidence="8">JCM 9152</strain>
    </source>
</reference>
<evidence type="ECO:0000313" key="8">
    <source>
        <dbReference type="EMBL" id="GAE32857.1"/>
    </source>
</evidence>
<dbReference type="PANTHER" id="PTHR30461:SF2">
    <property type="entry name" value="SERINE RECOMBINASE PINE-RELATED"/>
    <property type="match status" value="1"/>
</dbReference>
<dbReference type="Pfam" id="PF00239">
    <property type="entry name" value="Resolvase"/>
    <property type="match status" value="1"/>
</dbReference>